<sequence>MTDSILAYEDFQPDMEIALGSYAVSAEEIKDFAGRYDPQPMHLDEEAAAGSLLGGLSASGWHTVAIAMRLMCDGFILRSTSQGAPGVDYLNWKRPVFAGDTLSGISRVLSKRKSGSRPGLGFVQVKSEFYNQNGDLVCEMENAGIMALRDPEAAE</sequence>
<dbReference type="RefSeq" id="WP_099306192.1">
    <property type="nucleotide sequence ID" value="NZ_PDVP01000004.1"/>
</dbReference>
<dbReference type="InterPro" id="IPR002539">
    <property type="entry name" value="MaoC-like_dom"/>
</dbReference>
<comment type="caution">
    <text evidence="2">The sequence shown here is derived from an EMBL/GenBank/DDBJ whole genome shotgun (WGS) entry which is preliminary data.</text>
</comment>
<organism evidence="2 3">
    <name type="scientific">Zhengella mangrovi</name>
    <dbReference type="NCBI Taxonomy" id="1982044"/>
    <lineage>
        <taxon>Bacteria</taxon>
        <taxon>Pseudomonadati</taxon>
        <taxon>Pseudomonadota</taxon>
        <taxon>Alphaproteobacteria</taxon>
        <taxon>Hyphomicrobiales</taxon>
        <taxon>Notoacmeibacteraceae</taxon>
        <taxon>Zhengella</taxon>
    </lineage>
</organism>
<evidence type="ECO:0000313" key="3">
    <source>
        <dbReference type="Proteomes" id="UP000221168"/>
    </source>
</evidence>
<dbReference type="InterPro" id="IPR029069">
    <property type="entry name" value="HotDog_dom_sf"/>
</dbReference>
<dbReference type="AlphaFoldDB" id="A0A2G1QPE8"/>
<reference evidence="2 3" key="1">
    <citation type="submission" date="2017-10" db="EMBL/GenBank/DDBJ databases">
        <title>Sedimentibacterium mangrovi gen. nov., sp. nov., a novel member of family Phyllobacteriacea isolated from mangrove sediment.</title>
        <authorList>
            <person name="Liao H."/>
            <person name="Tian Y."/>
        </authorList>
    </citation>
    <scope>NUCLEOTIDE SEQUENCE [LARGE SCALE GENOMIC DNA]</scope>
    <source>
        <strain evidence="2 3">X9-2-2</strain>
    </source>
</reference>
<feature type="domain" description="MaoC-like" evidence="1">
    <location>
        <begin position="20"/>
        <end position="114"/>
    </location>
</feature>
<dbReference type="PANTHER" id="PTHR43664">
    <property type="entry name" value="MONOAMINE OXIDASE-RELATED"/>
    <property type="match status" value="1"/>
</dbReference>
<dbReference type="EMBL" id="PDVP01000004">
    <property type="protein sequence ID" value="PHP67365.1"/>
    <property type="molecule type" value="Genomic_DNA"/>
</dbReference>
<name>A0A2G1QPE8_9HYPH</name>
<evidence type="ECO:0000259" key="1">
    <source>
        <dbReference type="Pfam" id="PF01575"/>
    </source>
</evidence>
<evidence type="ECO:0000313" key="2">
    <source>
        <dbReference type="EMBL" id="PHP67365.1"/>
    </source>
</evidence>
<protein>
    <submittedName>
        <fullName evidence="2">Enoyl-CoA hydratase</fullName>
    </submittedName>
</protein>
<dbReference type="SUPFAM" id="SSF54637">
    <property type="entry name" value="Thioesterase/thiol ester dehydrase-isomerase"/>
    <property type="match status" value="1"/>
</dbReference>
<gene>
    <name evidence="2" type="ORF">CSC94_10030</name>
</gene>
<dbReference type="Pfam" id="PF01575">
    <property type="entry name" value="MaoC_dehydratas"/>
    <property type="match status" value="1"/>
</dbReference>
<dbReference type="InterPro" id="IPR052342">
    <property type="entry name" value="MCH/BMMD"/>
</dbReference>
<keyword evidence="3" id="KW-1185">Reference proteome</keyword>
<dbReference type="Proteomes" id="UP000221168">
    <property type="component" value="Unassembled WGS sequence"/>
</dbReference>
<dbReference type="PANTHER" id="PTHR43664:SF1">
    <property type="entry name" value="BETA-METHYLMALYL-COA DEHYDRATASE"/>
    <property type="match status" value="1"/>
</dbReference>
<dbReference type="CDD" id="cd03454">
    <property type="entry name" value="YdeM"/>
    <property type="match status" value="1"/>
</dbReference>
<dbReference type="OrthoDB" id="9797938at2"/>
<dbReference type="Gene3D" id="3.10.129.10">
    <property type="entry name" value="Hotdog Thioesterase"/>
    <property type="match status" value="1"/>
</dbReference>
<accession>A0A2G1QPE8</accession>
<proteinExistence type="predicted"/>